<keyword evidence="2" id="KW-1185">Reference proteome</keyword>
<evidence type="ECO:0000313" key="2">
    <source>
        <dbReference type="Proteomes" id="UP000467105"/>
    </source>
</evidence>
<dbReference type="Proteomes" id="UP000467105">
    <property type="component" value="Chromosome"/>
</dbReference>
<name>A0A7I7YV11_9MYCO</name>
<organism evidence="1 2">
    <name type="scientific">Mycobacterium parmense</name>
    <dbReference type="NCBI Taxonomy" id="185642"/>
    <lineage>
        <taxon>Bacteria</taxon>
        <taxon>Bacillati</taxon>
        <taxon>Actinomycetota</taxon>
        <taxon>Actinomycetes</taxon>
        <taxon>Mycobacteriales</taxon>
        <taxon>Mycobacteriaceae</taxon>
        <taxon>Mycobacterium</taxon>
        <taxon>Mycobacterium simiae complex</taxon>
    </lineage>
</organism>
<gene>
    <name evidence="1" type="ORF">MPRM_21140</name>
</gene>
<protein>
    <submittedName>
        <fullName evidence="1">Uncharacterized protein</fullName>
    </submittedName>
</protein>
<evidence type="ECO:0000313" key="1">
    <source>
        <dbReference type="EMBL" id="BBZ44833.1"/>
    </source>
</evidence>
<dbReference type="AlphaFoldDB" id="A0A7I7YV11"/>
<proteinExistence type="predicted"/>
<sequence length="119" mass="12937">MLGGSLLSRATHHFGGGEADGGAGVVRDFAESVVHRRPVPCAPMTFKVVWADGSENTYGDDLHFDTEGAVLKIGYTKGRWAWYFAPHQWAHIEHEPRDQAPPPFPRVVAGLRSNQAAGS</sequence>
<accession>A0A7I7YV11</accession>
<reference evidence="1 2" key="1">
    <citation type="journal article" date="2019" name="Emerg. Microbes Infect.">
        <title>Comprehensive subspecies identification of 175 nontuberculous mycobacteria species based on 7547 genomic profiles.</title>
        <authorList>
            <person name="Matsumoto Y."/>
            <person name="Kinjo T."/>
            <person name="Motooka D."/>
            <person name="Nabeya D."/>
            <person name="Jung N."/>
            <person name="Uechi K."/>
            <person name="Horii T."/>
            <person name="Iida T."/>
            <person name="Fujita J."/>
            <person name="Nakamura S."/>
        </authorList>
    </citation>
    <scope>NUCLEOTIDE SEQUENCE [LARGE SCALE GENOMIC DNA]</scope>
    <source>
        <strain evidence="1 2">JCM 14742</strain>
    </source>
</reference>
<dbReference type="EMBL" id="AP022614">
    <property type="protein sequence ID" value="BBZ44833.1"/>
    <property type="molecule type" value="Genomic_DNA"/>
</dbReference>